<reference evidence="10 11" key="1">
    <citation type="submission" date="2018-06" db="EMBL/GenBank/DDBJ databases">
        <authorList>
            <consortium name="Pathogen Informatics"/>
            <person name="Doyle S."/>
        </authorList>
    </citation>
    <scope>NUCLEOTIDE SEQUENCE [LARGE SCALE GENOMIC DNA]</scope>
    <source>
        <strain evidence="10 11">NCTC13337</strain>
    </source>
</reference>
<dbReference type="UniPathway" id="UPA00068">
    <property type="reaction ID" value="UER00106"/>
</dbReference>
<dbReference type="InterPro" id="IPR000182">
    <property type="entry name" value="GNAT_dom"/>
</dbReference>
<dbReference type="SUPFAM" id="SSF55729">
    <property type="entry name" value="Acyl-CoA N-acyltransferases (Nat)"/>
    <property type="match status" value="1"/>
</dbReference>
<sequence length="430" mass="48339">MNTQAFLDFFRQAAPYIHAHRGKTFVIHFDADFSDPNLDAMLHDCALLQSLGVNLILVHGTRAQIDANLSTSGITSKFYKDKRITTQQMMPDILNAVGSLRLRIEAALSMGMMNSPMQDADVRVASGNFLIARSLGIIDGQDYSYTGNVRKINTDAINAHLKLGEIILLSPIGYAPTGESYNLNSEEVAAEAAAALKADKLIYISDAINQYKQEGNSRQLTPEQARQLNLHNTWLRQRLHAAADACDSGIRRVHLVERSDEGALLQELFTRDGIGIMVTSDRYDNLRPATEDDINSLLALIRPLEEKGILVPRPREVLEKDIQHYFVLSRDSSIIACAALYPYPEQKTAELACLAVDPQYRKHQRADYLLNELEQIAKQQGLETLFILTTQTAQWFEERGFSAIEVSQLPPKKQEKYNHARNSRPYLKKL</sequence>
<evidence type="ECO:0000256" key="6">
    <source>
        <dbReference type="ARBA" id="ARBA00023315"/>
    </source>
</evidence>
<keyword evidence="4 8" id="KW-0028">Amino-acid biosynthesis</keyword>
<dbReference type="InterPro" id="IPR016181">
    <property type="entry name" value="Acyl_CoA_acyltransferase"/>
</dbReference>
<dbReference type="Gene3D" id="3.40.630.30">
    <property type="match status" value="1"/>
</dbReference>
<evidence type="ECO:0000256" key="4">
    <source>
        <dbReference type="ARBA" id="ARBA00022605"/>
    </source>
</evidence>
<dbReference type="PANTHER" id="PTHR30602">
    <property type="entry name" value="AMINO-ACID ACETYLTRANSFERASE"/>
    <property type="match status" value="1"/>
</dbReference>
<comment type="pathway">
    <text evidence="1 8">Amino-acid biosynthesis; L-arginine biosynthesis; N(2)-acetyl-L-ornithine from L-glutamate: step 1/4.</text>
</comment>
<evidence type="ECO:0000259" key="9">
    <source>
        <dbReference type="PROSITE" id="PS51186"/>
    </source>
</evidence>
<comment type="subcellular location">
    <subcellularLocation>
        <location evidence="8">Cytoplasm</location>
    </subcellularLocation>
</comment>
<evidence type="ECO:0000256" key="3">
    <source>
        <dbReference type="ARBA" id="ARBA00022571"/>
    </source>
</evidence>
<comment type="miscellaneous">
    <text evidence="8">In bacteria which possess the bifunctional enzyme ornithine acetyltransferase/N-acetylglutamate synthase (ArgJ), ArgA fulfills an anaplerotic role.</text>
</comment>
<dbReference type="PANTHER" id="PTHR30602:SF12">
    <property type="entry name" value="AMINO-ACID ACETYLTRANSFERASE NAGS1, CHLOROPLASTIC-RELATED"/>
    <property type="match status" value="1"/>
</dbReference>
<dbReference type="GO" id="GO:0005737">
    <property type="term" value="C:cytoplasm"/>
    <property type="evidence" value="ECO:0007669"/>
    <property type="project" value="UniProtKB-SubCell"/>
</dbReference>
<evidence type="ECO:0000256" key="2">
    <source>
        <dbReference type="ARBA" id="ARBA00009145"/>
    </source>
</evidence>
<evidence type="ECO:0000256" key="5">
    <source>
        <dbReference type="ARBA" id="ARBA00022679"/>
    </source>
</evidence>
<dbReference type="EMBL" id="UHIC01000001">
    <property type="protein sequence ID" value="SUO97309.1"/>
    <property type="molecule type" value="Genomic_DNA"/>
</dbReference>
<keyword evidence="6 8" id="KW-0012">Acyltransferase</keyword>
<dbReference type="NCBIfam" id="TIGR01890">
    <property type="entry name" value="N-Ac-Glu-synth"/>
    <property type="match status" value="1"/>
</dbReference>
<dbReference type="OrthoDB" id="9802238at2"/>
<dbReference type="RefSeq" id="WP_072577240.1">
    <property type="nucleotide sequence ID" value="NZ_LWHB01000149.1"/>
</dbReference>
<proteinExistence type="inferred from homology"/>
<dbReference type="Gene3D" id="3.40.1160.10">
    <property type="entry name" value="Acetylglutamate kinase-like"/>
    <property type="match status" value="1"/>
</dbReference>
<dbReference type="Pfam" id="PF00696">
    <property type="entry name" value="AA_kinase"/>
    <property type="match status" value="1"/>
</dbReference>
<dbReference type="SUPFAM" id="SSF53633">
    <property type="entry name" value="Carbamate kinase-like"/>
    <property type="match status" value="1"/>
</dbReference>
<dbReference type="CDD" id="cd04237">
    <property type="entry name" value="AAK_NAGS-ABP"/>
    <property type="match status" value="1"/>
</dbReference>
<comment type="catalytic activity">
    <reaction evidence="7 8">
        <text>L-glutamate + acetyl-CoA = N-acetyl-L-glutamate + CoA + H(+)</text>
        <dbReference type="Rhea" id="RHEA:24292"/>
        <dbReference type="ChEBI" id="CHEBI:15378"/>
        <dbReference type="ChEBI" id="CHEBI:29985"/>
        <dbReference type="ChEBI" id="CHEBI:44337"/>
        <dbReference type="ChEBI" id="CHEBI:57287"/>
        <dbReference type="ChEBI" id="CHEBI:57288"/>
        <dbReference type="EC" id="2.3.1.1"/>
    </reaction>
</comment>
<comment type="similarity">
    <text evidence="2 8">Belongs to the acetyltransferase family. ArgA subfamily.</text>
</comment>
<dbReference type="InterPro" id="IPR001048">
    <property type="entry name" value="Asp/Glu/Uridylate_kinase"/>
</dbReference>
<dbReference type="Proteomes" id="UP000254601">
    <property type="component" value="Unassembled WGS sequence"/>
</dbReference>
<dbReference type="Pfam" id="PF00583">
    <property type="entry name" value="Acetyltransf_1"/>
    <property type="match status" value="1"/>
</dbReference>
<dbReference type="AlphaFoldDB" id="A0A380MXM6"/>
<evidence type="ECO:0000313" key="10">
    <source>
        <dbReference type="EMBL" id="SUO97309.1"/>
    </source>
</evidence>
<dbReference type="InterPro" id="IPR010167">
    <property type="entry name" value="NH2A_AcTrfase"/>
</dbReference>
<evidence type="ECO:0000256" key="7">
    <source>
        <dbReference type="ARBA" id="ARBA00048372"/>
    </source>
</evidence>
<dbReference type="EC" id="2.3.1.1" evidence="8"/>
<dbReference type="GO" id="GO:0004042">
    <property type="term" value="F:L-glutamate N-acetyltransferase activity"/>
    <property type="evidence" value="ECO:0007669"/>
    <property type="project" value="UniProtKB-UniRule"/>
</dbReference>
<protein>
    <recommendedName>
        <fullName evidence="8">Amino-acid acetyltransferase</fullName>
        <ecNumber evidence="8">2.3.1.1</ecNumber>
    </recommendedName>
    <alternativeName>
        <fullName evidence="8">N-acetylglutamate synthase</fullName>
        <shortName evidence="8">AGS</shortName>
        <shortName evidence="8">NAGS</shortName>
    </alternativeName>
</protein>
<keyword evidence="5 8" id="KW-0808">Transferase</keyword>
<evidence type="ECO:0000256" key="8">
    <source>
        <dbReference type="HAMAP-Rule" id="MF_01105"/>
    </source>
</evidence>
<name>A0A380MXM6_9GAMM</name>
<dbReference type="InterPro" id="IPR033719">
    <property type="entry name" value="NAGS_kin"/>
</dbReference>
<evidence type="ECO:0000313" key="11">
    <source>
        <dbReference type="Proteomes" id="UP000254601"/>
    </source>
</evidence>
<dbReference type="NCBIfam" id="NF003641">
    <property type="entry name" value="PRK05279.1"/>
    <property type="match status" value="1"/>
</dbReference>
<dbReference type="HAMAP" id="MF_01105">
    <property type="entry name" value="N_acetyl_glu_synth"/>
    <property type="match status" value="1"/>
</dbReference>
<evidence type="ECO:0000256" key="1">
    <source>
        <dbReference type="ARBA" id="ARBA00004925"/>
    </source>
</evidence>
<gene>
    <name evidence="8 10" type="primary">argA</name>
    <name evidence="10" type="ORF">NCTC13337_02365</name>
</gene>
<keyword evidence="8" id="KW-0963">Cytoplasm</keyword>
<accession>A0A380MXM6</accession>
<dbReference type="PIRSF" id="PIRSF000423">
    <property type="entry name" value="ArgA"/>
    <property type="match status" value="1"/>
</dbReference>
<organism evidence="10 11">
    <name type="scientific">Suttonella ornithocola</name>
    <dbReference type="NCBI Taxonomy" id="279832"/>
    <lineage>
        <taxon>Bacteria</taxon>
        <taxon>Pseudomonadati</taxon>
        <taxon>Pseudomonadota</taxon>
        <taxon>Gammaproteobacteria</taxon>
        <taxon>Cardiobacteriales</taxon>
        <taxon>Cardiobacteriaceae</taxon>
        <taxon>Suttonella</taxon>
    </lineage>
</organism>
<dbReference type="CDD" id="cd04301">
    <property type="entry name" value="NAT_SF"/>
    <property type="match status" value="1"/>
</dbReference>
<feature type="domain" description="N-acetyltransferase" evidence="9">
    <location>
        <begin position="284"/>
        <end position="430"/>
    </location>
</feature>
<keyword evidence="3 8" id="KW-0055">Arginine biosynthesis</keyword>
<dbReference type="InterPro" id="IPR036393">
    <property type="entry name" value="AceGlu_kinase-like_sf"/>
</dbReference>
<dbReference type="PROSITE" id="PS51186">
    <property type="entry name" value="GNAT"/>
    <property type="match status" value="1"/>
</dbReference>
<keyword evidence="11" id="KW-1185">Reference proteome</keyword>
<dbReference type="GO" id="GO:0006526">
    <property type="term" value="P:L-arginine biosynthetic process"/>
    <property type="evidence" value="ECO:0007669"/>
    <property type="project" value="UniProtKB-UniRule"/>
</dbReference>